<dbReference type="PANTHER" id="PTHR30244">
    <property type="entry name" value="TRANSAMINASE"/>
    <property type="match status" value="1"/>
</dbReference>
<sequence length="408" mass="45377">MSRNIFVLSLGALGLYYIKYITRMKKIQMVDLQGQYARIKDEVNTSFDEILGSAAFINGPKVHQFQKNLEDYLDVKHVIPCANGTDALQIAMMGLGLEQGDEVITADFTFAATVEVIALLKLTPVLVDVDPVTFNIDVDAVKKAITPKTKAIVPVHLFGLAANMDEIMDLAKEHNLYVIEDNAQGIGANYTHKDGSKTKTGVIGHVASTSFFPSKNLGCYGDGGAIFTNDDDLAHTIRGIVNHGMYKRYHHDVVGVNSRLDSLQAAVLDAKLPHLDSYNNARRNATRKYNEAFKNHPKITVPSGRTNCDGICDTCDCHVFHQYTLNLKDVDRDALVAHLNEKGIPCGVYYPIPLHKQKAYVDERYNEDDFKVTNQLVQSVISLPMHTELDDEQIDFITKTVLDFIDAN</sequence>
<evidence type="ECO:0000256" key="5">
    <source>
        <dbReference type="RuleBase" id="RU004508"/>
    </source>
</evidence>
<keyword evidence="6" id="KW-0472">Membrane</keyword>
<dbReference type="InterPro" id="IPR015422">
    <property type="entry name" value="PyrdxlP-dep_Trfase_small"/>
</dbReference>
<dbReference type="Pfam" id="PF01041">
    <property type="entry name" value="DegT_DnrJ_EryC1"/>
    <property type="match status" value="1"/>
</dbReference>
<gene>
    <name evidence="7" type="ORF">SAMN05444148_0649</name>
</gene>
<dbReference type="AlphaFoldDB" id="A0A1M5LL02"/>
<dbReference type="EMBL" id="FQWS01000001">
    <property type="protein sequence ID" value="SHG65570.1"/>
    <property type="molecule type" value="Genomic_DNA"/>
</dbReference>
<keyword evidence="1 4" id="KW-0663">Pyridoxal phosphate</keyword>
<keyword evidence="6" id="KW-1133">Transmembrane helix</keyword>
<dbReference type="GO" id="GO:0000271">
    <property type="term" value="P:polysaccharide biosynthetic process"/>
    <property type="evidence" value="ECO:0007669"/>
    <property type="project" value="TreeGrafter"/>
</dbReference>
<evidence type="ECO:0000256" key="2">
    <source>
        <dbReference type="ARBA" id="ARBA00037999"/>
    </source>
</evidence>
<dbReference type="InterPro" id="IPR015421">
    <property type="entry name" value="PyrdxlP-dep_Trfase_major"/>
</dbReference>
<accession>A0A1M5LL02</accession>
<evidence type="ECO:0000313" key="7">
    <source>
        <dbReference type="EMBL" id="SHG65570.1"/>
    </source>
</evidence>
<dbReference type="Gene3D" id="3.40.640.10">
    <property type="entry name" value="Type I PLP-dependent aspartate aminotransferase-like (Major domain)"/>
    <property type="match status" value="1"/>
</dbReference>
<dbReference type="PIRSF" id="PIRSF000390">
    <property type="entry name" value="PLP_StrS"/>
    <property type="match status" value="1"/>
</dbReference>
<dbReference type="InterPro" id="IPR000653">
    <property type="entry name" value="DegT/StrS_aminotransferase"/>
</dbReference>
<reference evidence="8" key="1">
    <citation type="submission" date="2016-11" db="EMBL/GenBank/DDBJ databases">
        <authorList>
            <person name="Varghese N."/>
            <person name="Submissions S."/>
        </authorList>
    </citation>
    <scope>NUCLEOTIDE SEQUENCE [LARGE SCALE GENOMIC DNA]</scope>
    <source>
        <strain evidence="8">DSM 25330</strain>
    </source>
</reference>
<keyword evidence="8" id="KW-1185">Reference proteome</keyword>
<evidence type="ECO:0000256" key="1">
    <source>
        <dbReference type="ARBA" id="ARBA00022898"/>
    </source>
</evidence>
<dbReference type="STRING" id="1089305.SAMN05444148_0649"/>
<dbReference type="GO" id="GO:0030170">
    <property type="term" value="F:pyridoxal phosphate binding"/>
    <property type="evidence" value="ECO:0007669"/>
    <property type="project" value="TreeGrafter"/>
</dbReference>
<comment type="similarity">
    <text evidence="2 5">Belongs to the DegT/DnrJ/EryC1 family.</text>
</comment>
<feature type="active site" description="Proton acceptor" evidence="3">
    <location>
        <position position="215"/>
    </location>
</feature>
<dbReference type="Proteomes" id="UP000184522">
    <property type="component" value="Unassembled WGS sequence"/>
</dbReference>
<dbReference type="CDD" id="cd00616">
    <property type="entry name" value="AHBA_syn"/>
    <property type="match status" value="1"/>
</dbReference>
<evidence type="ECO:0000256" key="4">
    <source>
        <dbReference type="PIRSR" id="PIRSR000390-2"/>
    </source>
</evidence>
<organism evidence="7 8">
    <name type="scientific">Winogradskyella jejuensis</name>
    <dbReference type="NCBI Taxonomy" id="1089305"/>
    <lineage>
        <taxon>Bacteria</taxon>
        <taxon>Pseudomonadati</taxon>
        <taxon>Bacteroidota</taxon>
        <taxon>Flavobacteriia</taxon>
        <taxon>Flavobacteriales</taxon>
        <taxon>Flavobacteriaceae</taxon>
        <taxon>Winogradskyella</taxon>
    </lineage>
</organism>
<keyword evidence="6" id="KW-0812">Transmembrane</keyword>
<evidence type="ECO:0000256" key="3">
    <source>
        <dbReference type="PIRSR" id="PIRSR000390-1"/>
    </source>
</evidence>
<dbReference type="Gene3D" id="3.90.1150.10">
    <property type="entry name" value="Aspartate Aminotransferase, domain 1"/>
    <property type="match status" value="1"/>
</dbReference>
<protein>
    <submittedName>
        <fullName evidence="7">dTDP-4-amino-4,6-dideoxygalactose transaminase</fullName>
    </submittedName>
</protein>
<evidence type="ECO:0000256" key="6">
    <source>
        <dbReference type="SAM" id="Phobius"/>
    </source>
</evidence>
<dbReference type="SUPFAM" id="SSF53383">
    <property type="entry name" value="PLP-dependent transferases"/>
    <property type="match status" value="1"/>
</dbReference>
<dbReference type="GO" id="GO:0008483">
    <property type="term" value="F:transaminase activity"/>
    <property type="evidence" value="ECO:0007669"/>
    <property type="project" value="TreeGrafter"/>
</dbReference>
<feature type="modified residue" description="N6-(pyridoxal phosphate)lysine" evidence="4">
    <location>
        <position position="215"/>
    </location>
</feature>
<feature type="transmembrane region" description="Helical" evidence="6">
    <location>
        <begin position="6"/>
        <end position="22"/>
    </location>
</feature>
<dbReference type="InterPro" id="IPR015424">
    <property type="entry name" value="PyrdxlP-dep_Trfase"/>
</dbReference>
<proteinExistence type="inferred from homology"/>
<dbReference type="PANTHER" id="PTHR30244:SF36">
    <property type="entry name" value="3-OXO-GLUCOSE-6-PHOSPHATE:GLUTAMATE AMINOTRANSFERASE"/>
    <property type="match status" value="1"/>
</dbReference>
<name>A0A1M5LL02_9FLAO</name>
<evidence type="ECO:0000313" key="8">
    <source>
        <dbReference type="Proteomes" id="UP000184522"/>
    </source>
</evidence>